<keyword evidence="4" id="KW-1185">Reference proteome</keyword>
<accession>A0ABY1C593</accession>
<proteinExistence type="predicted"/>
<reference evidence="3 4" key="1">
    <citation type="submission" date="2016-10" db="EMBL/GenBank/DDBJ databases">
        <authorList>
            <person name="Varghese N."/>
            <person name="Submissions S."/>
        </authorList>
    </citation>
    <scope>NUCLEOTIDE SEQUENCE [LARGE SCALE GENOMIC DNA]</scope>
    <source>
        <strain evidence="3 4">ATCC 19403</strain>
    </source>
</reference>
<gene>
    <name evidence="3" type="ORF">SAMN02745906_1079</name>
</gene>
<evidence type="ECO:0000256" key="1">
    <source>
        <dbReference type="SAM" id="MobiDB-lite"/>
    </source>
</evidence>
<keyword evidence="2" id="KW-0732">Signal</keyword>
<organism evidence="3 4">
    <name type="scientific">Lacrimispora sphenoides JCM 1415</name>
    <dbReference type="NCBI Taxonomy" id="1297793"/>
    <lineage>
        <taxon>Bacteria</taxon>
        <taxon>Bacillati</taxon>
        <taxon>Bacillota</taxon>
        <taxon>Clostridia</taxon>
        <taxon>Lachnospirales</taxon>
        <taxon>Lachnospiraceae</taxon>
        <taxon>Lacrimispora</taxon>
    </lineage>
</organism>
<dbReference type="RefSeq" id="WP_100041758.1">
    <property type="nucleotide sequence ID" value="NZ_LT630003.1"/>
</dbReference>
<evidence type="ECO:0000313" key="3">
    <source>
        <dbReference type="EMBL" id="SET68091.1"/>
    </source>
</evidence>
<evidence type="ECO:0008006" key="5">
    <source>
        <dbReference type="Google" id="ProtNLM"/>
    </source>
</evidence>
<feature type="compositionally biased region" description="Polar residues" evidence="1">
    <location>
        <begin position="34"/>
        <end position="56"/>
    </location>
</feature>
<dbReference type="EMBL" id="LT630003">
    <property type="protein sequence ID" value="SET68091.1"/>
    <property type="molecule type" value="Genomic_DNA"/>
</dbReference>
<feature type="signal peptide" evidence="2">
    <location>
        <begin position="1"/>
        <end position="32"/>
    </location>
</feature>
<sequence length="201" mass="22050">MISQYKKTPVKWTVIMLLCLILLNGCSSTSSSSPGTNPQDTAVTESSSKVGENSAAQAPPIAVSGEESVTYDQVSSSDNEVNSFEIYFNLLGSSKQELINNISEKPESADEGGLEYKETGIRVWFNSDTGIVNQVFTQREDLDFKGAKIGDKAESFQNAFGEPISDQNGDMHFKYKDGYISVIYDTQTGITFAVYLLNEDF</sequence>
<evidence type="ECO:0000256" key="2">
    <source>
        <dbReference type="SAM" id="SignalP"/>
    </source>
</evidence>
<dbReference type="Proteomes" id="UP000198970">
    <property type="component" value="Chromosome I"/>
</dbReference>
<feature type="chain" id="PRO_5046485326" description="Lipoprotein" evidence="2">
    <location>
        <begin position="33"/>
        <end position="201"/>
    </location>
</feature>
<name>A0ABY1C593_9FIRM</name>
<feature type="region of interest" description="Disordered" evidence="1">
    <location>
        <begin position="30"/>
        <end position="70"/>
    </location>
</feature>
<protein>
    <recommendedName>
        <fullName evidence="5">Lipoprotein</fullName>
    </recommendedName>
</protein>
<evidence type="ECO:0000313" key="4">
    <source>
        <dbReference type="Proteomes" id="UP000198970"/>
    </source>
</evidence>